<accession>T1CJA3</accession>
<comment type="caution">
    <text evidence="2">The sequence shown here is derived from an EMBL/GenBank/DDBJ whole genome shotgun (WGS) entry which is preliminary data.</text>
</comment>
<gene>
    <name evidence="2" type="ORF">B1A_07940</name>
</gene>
<name>T1CJA3_9ZZZZ</name>
<sequence length="140" mass="15931">MASRRVFGDASFFFALVAKRDPAHRPAVLAYEKLLKAGARVITTDYVVDETLTLTKARIDARTTLGLLDRMERSESIDLETLTSERFLASKQYFRKHSDHGYSFTDCTSFVLMHELEIRAALTTDRHFKEAGFEVLLPTP</sequence>
<organism evidence="2">
    <name type="scientific">mine drainage metagenome</name>
    <dbReference type="NCBI Taxonomy" id="410659"/>
    <lineage>
        <taxon>unclassified sequences</taxon>
        <taxon>metagenomes</taxon>
        <taxon>ecological metagenomes</taxon>
    </lineage>
</organism>
<dbReference type="Pfam" id="PF01850">
    <property type="entry name" value="PIN"/>
    <property type="match status" value="1"/>
</dbReference>
<dbReference type="GO" id="GO:0016075">
    <property type="term" value="P:rRNA catabolic process"/>
    <property type="evidence" value="ECO:0007669"/>
    <property type="project" value="TreeGrafter"/>
</dbReference>
<evidence type="ECO:0000259" key="1">
    <source>
        <dbReference type="Pfam" id="PF01850"/>
    </source>
</evidence>
<reference evidence="2" key="2">
    <citation type="journal article" date="2014" name="ISME J.">
        <title>Microbial stratification in low pH oxic and suboxic macroscopic growths along an acid mine drainage.</title>
        <authorList>
            <person name="Mendez-Garcia C."/>
            <person name="Mesa V."/>
            <person name="Sprenger R.R."/>
            <person name="Richter M."/>
            <person name="Diez M.S."/>
            <person name="Solano J."/>
            <person name="Bargiela R."/>
            <person name="Golyshina O.V."/>
            <person name="Manteca A."/>
            <person name="Ramos J.L."/>
            <person name="Gallego J.R."/>
            <person name="Llorente I."/>
            <person name="Martins Dos Santos V.A."/>
            <person name="Jensen O.N."/>
            <person name="Pelaez A.I."/>
            <person name="Sanchez J."/>
            <person name="Ferrer M."/>
        </authorList>
    </citation>
    <scope>NUCLEOTIDE SEQUENCE</scope>
</reference>
<dbReference type="AlphaFoldDB" id="T1CJA3"/>
<reference evidence="2" key="1">
    <citation type="submission" date="2013-08" db="EMBL/GenBank/DDBJ databases">
        <authorList>
            <person name="Mendez C."/>
            <person name="Richter M."/>
            <person name="Ferrer M."/>
            <person name="Sanchez J."/>
        </authorList>
    </citation>
    <scope>NUCLEOTIDE SEQUENCE</scope>
</reference>
<dbReference type="SUPFAM" id="SSF88723">
    <property type="entry name" value="PIN domain-like"/>
    <property type="match status" value="1"/>
</dbReference>
<dbReference type="InterPro" id="IPR029060">
    <property type="entry name" value="PIN-like_dom_sf"/>
</dbReference>
<dbReference type="PANTHER" id="PTHR42188:SF1">
    <property type="entry name" value="23S RRNA-SPECIFIC ENDONUCLEASE VAPC20"/>
    <property type="match status" value="1"/>
</dbReference>
<evidence type="ECO:0000313" key="2">
    <source>
        <dbReference type="EMBL" id="EQD66844.1"/>
    </source>
</evidence>
<protein>
    <submittedName>
        <fullName evidence="2">PilT protein domain protein</fullName>
    </submittedName>
</protein>
<dbReference type="GO" id="GO:0004521">
    <property type="term" value="F:RNA endonuclease activity"/>
    <property type="evidence" value="ECO:0007669"/>
    <property type="project" value="InterPro"/>
</dbReference>
<dbReference type="InterPro" id="IPR039018">
    <property type="entry name" value="VapC20-like"/>
</dbReference>
<proteinExistence type="predicted"/>
<dbReference type="Gene3D" id="3.40.50.1010">
    <property type="entry name" value="5'-nuclease"/>
    <property type="match status" value="1"/>
</dbReference>
<dbReference type="EMBL" id="AUZX01005688">
    <property type="protein sequence ID" value="EQD66844.1"/>
    <property type="molecule type" value="Genomic_DNA"/>
</dbReference>
<dbReference type="PANTHER" id="PTHR42188">
    <property type="entry name" value="23S RRNA-SPECIFIC ENDONUCLEASE VAPC20"/>
    <property type="match status" value="1"/>
</dbReference>
<feature type="domain" description="PIN" evidence="1">
    <location>
        <begin position="9"/>
        <end position="133"/>
    </location>
</feature>
<dbReference type="InterPro" id="IPR002716">
    <property type="entry name" value="PIN_dom"/>
</dbReference>